<feature type="compositionally biased region" description="Low complexity" evidence="1">
    <location>
        <begin position="34"/>
        <end position="50"/>
    </location>
</feature>
<evidence type="ECO:0000313" key="3">
    <source>
        <dbReference type="Proteomes" id="UP001214628"/>
    </source>
</evidence>
<reference evidence="2" key="1">
    <citation type="submission" date="2023-02" db="EMBL/GenBank/DDBJ databases">
        <title>Mating type loci evolution in Malassezia.</title>
        <authorList>
            <person name="Coelho M.A."/>
        </authorList>
    </citation>
    <scope>NUCLEOTIDE SEQUENCE</scope>
    <source>
        <strain evidence="2">CBS 14136</strain>
    </source>
</reference>
<feature type="compositionally biased region" description="Basic and acidic residues" evidence="1">
    <location>
        <begin position="289"/>
        <end position="306"/>
    </location>
</feature>
<protein>
    <submittedName>
        <fullName evidence="2">Uncharacterized protein</fullName>
    </submittedName>
</protein>
<feature type="compositionally biased region" description="Basic and acidic residues" evidence="1">
    <location>
        <begin position="1008"/>
        <end position="1018"/>
    </location>
</feature>
<feature type="compositionally biased region" description="Polar residues" evidence="1">
    <location>
        <begin position="770"/>
        <end position="790"/>
    </location>
</feature>
<dbReference type="Proteomes" id="UP001214628">
    <property type="component" value="Chromosome 2"/>
</dbReference>
<organism evidence="2 3">
    <name type="scientific">Malassezia psittaci</name>
    <dbReference type="NCBI Taxonomy" id="1821823"/>
    <lineage>
        <taxon>Eukaryota</taxon>
        <taxon>Fungi</taxon>
        <taxon>Dikarya</taxon>
        <taxon>Basidiomycota</taxon>
        <taxon>Ustilaginomycotina</taxon>
        <taxon>Malasseziomycetes</taxon>
        <taxon>Malasseziales</taxon>
        <taxon>Malasseziaceae</taxon>
        <taxon>Malassezia</taxon>
    </lineage>
</organism>
<feature type="compositionally biased region" description="Polar residues" evidence="1">
    <location>
        <begin position="835"/>
        <end position="846"/>
    </location>
</feature>
<feature type="compositionally biased region" description="Basic and acidic residues" evidence="1">
    <location>
        <begin position="412"/>
        <end position="423"/>
    </location>
</feature>
<feature type="compositionally biased region" description="Polar residues" evidence="1">
    <location>
        <begin position="931"/>
        <end position="944"/>
    </location>
</feature>
<feature type="compositionally biased region" description="Low complexity" evidence="1">
    <location>
        <begin position="539"/>
        <end position="549"/>
    </location>
</feature>
<name>A0AAF0FAC5_9BASI</name>
<feature type="compositionally biased region" description="Basic and acidic residues" evidence="1">
    <location>
        <begin position="824"/>
        <end position="834"/>
    </location>
</feature>
<feature type="compositionally biased region" description="Low complexity" evidence="1">
    <location>
        <begin position="995"/>
        <end position="1007"/>
    </location>
</feature>
<feature type="compositionally biased region" description="Polar residues" evidence="1">
    <location>
        <begin position="967"/>
        <end position="987"/>
    </location>
</feature>
<feature type="compositionally biased region" description="Polar residues" evidence="1">
    <location>
        <begin position="686"/>
        <end position="695"/>
    </location>
</feature>
<evidence type="ECO:0000313" key="2">
    <source>
        <dbReference type="EMBL" id="WFD43269.1"/>
    </source>
</evidence>
<gene>
    <name evidence="2" type="ORF">MPSI1_001930</name>
</gene>
<sequence>MTLGSWIKRLGHQEDSYGGIDRKEIERLVANAGRVPRSVSSSSVKQPSTVKRSRTVSGSAASSYQRRRPAPRHIVVNKRQVVVNHKETQDLPEPKLIEIPHAPKSVFESGISVSTETQRKSSTENRYVPYRATLGRGASVIPPEELGEVEPSDDDSSSIEQGVLPYTEESSESESEEVKSVADQGKPTPAETVKADALLGHSDSTASDANRNDKLSDIKRSHTTGRTSRRVSAQSTRTSEYDSVPTTSAFGTKLDARNKRDSTLPVRQEEKTPSKPVGAADVFSSSKTSETKSKKAEPRGKAETKFTEAITPVSSKKDTTNESSKASESAKTISSMKAVESQTAKSENVKPVAAEKAPPVPPKDEKKPSTQYVPSYLSGGPATYKSDLPAYLRTGKASDGAHLKEAVQTTEPKADTSKGKEKAVSSSTVSDQSSKQAEQKAAEDRATKEKAKQAERDLAEKQARENAAKQKAAQEKAQKEAEDKLQREKAEKQAKEKLEQEKLEKDKASQLAKEKVAKEKAEQEAAKAKAQQEAEKAASSKQANEKASSVSTPSLTTSRSFVIASSNGDKPAPPILGLDDLYSNNKANLTKPEASEKESKQSSSASAAPARSSVSVYESGKKNQQSSTTEPGSKASSSDLKAQSSGAAPALSQASIYSSRGSSAEKGSKDTKDSKPIKSVLPEFMRQNSFDTAVSTRAIPPHSRRNSEESNANVSQSEASKSSGLAPPIRDASVLGLSKSSEQMRSARSVSSESKGKSSELSLDRKKEVSQSQDADSSLSKDVSATQSKSDYPKASVTHSIMSKAPASQPKPVEIASENSTLKPESKDASDKAESSNTTQPKTQALATEADKPARPATSVLDTKKEDKTESGAASTPGSAAKADARTKSETVKSGTSKATPDGQTNIAPALSDTSRLTTATTDGKPEETKTTSVTEKPTSTDSTPKPVADSSKAGTVSSSSAAVPETTESTKTETGVSAAKPSTVTSGDKVADKASAPATSQSTPAKVETKAEEKVESKNSSSILAAFRKKDKKKSKAKKK</sequence>
<feature type="compositionally biased region" description="Polar residues" evidence="1">
    <location>
        <begin position="622"/>
        <end position="662"/>
    </location>
</feature>
<feature type="compositionally biased region" description="Low complexity" evidence="1">
    <location>
        <begin position="601"/>
        <end position="616"/>
    </location>
</feature>
<feature type="compositionally biased region" description="Polar residues" evidence="1">
    <location>
        <begin position="550"/>
        <end position="568"/>
    </location>
</feature>
<feature type="compositionally biased region" description="Polar residues" evidence="1">
    <location>
        <begin position="892"/>
        <end position="922"/>
    </location>
</feature>
<feature type="compositionally biased region" description="Polar residues" evidence="1">
    <location>
        <begin position="55"/>
        <end position="64"/>
    </location>
</feature>
<keyword evidence="3" id="KW-1185">Reference proteome</keyword>
<feature type="compositionally biased region" description="Low complexity" evidence="1">
    <location>
        <begin position="424"/>
        <end position="436"/>
    </location>
</feature>
<feature type="compositionally biased region" description="Polar residues" evidence="1">
    <location>
        <begin position="709"/>
        <end position="723"/>
    </location>
</feature>
<feature type="region of interest" description="Disordered" evidence="1">
    <location>
        <begin position="106"/>
        <end position="1041"/>
    </location>
</feature>
<dbReference type="EMBL" id="CP118376">
    <property type="protein sequence ID" value="WFD43269.1"/>
    <property type="molecule type" value="Genomic_DNA"/>
</dbReference>
<proteinExistence type="predicted"/>
<feature type="compositionally biased region" description="Basic and acidic residues" evidence="1">
    <location>
        <begin position="254"/>
        <end position="273"/>
    </location>
</feature>
<feature type="compositionally biased region" description="Basic and acidic residues" evidence="1">
    <location>
        <begin position="210"/>
        <end position="220"/>
    </location>
</feature>
<feature type="compositionally biased region" description="Basic and acidic residues" evidence="1">
    <location>
        <begin position="437"/>
        <end position="538"/>
    </location>
</feature>
<evidence type="ECO:0000256" key="1">
    <source>
        <dbReference type="SAM" id="MobiDB-lite"/>
    </source>
</evidence>
<feature type="compositionally biased region" description="Basic residues" evidence="1">
    <location>
        <begin position="1028"/>
        <end position="1041"/>
    </location>
</feature>
<feature type="compositionally biased region" description="Acidic residues" evidence="1">
    <location>
        <begin position="145"/>
        <end position="157"/>
    </location>
</feature>
<feature type="region of interest" description="Disordered" evidence="1">
    <location>
        <begin position="32"/>
        <end position="71"/>
    </location>
</feature>
<feature type="compositionally biased region" description="Basic and acidic residues" evidence="1">
    <location>
        <begin position="754"/>
        <end position="769"/>
    </location>
</feature>
<accession>A0AAF0FAC5</accession>
<dbReference type="AlphaFoldDB" id="A0AAF0FAC5"/>
<feature type="compositionally biased region" description="Low complexity" evidence="1">
    <location>
        <begin position="949"/>
        <end position="963"/>
    </location>
</feature>
<feature type="compositionally biased region" description="Polar residues" evidence="1">
    <location>
        <begin position="321"/>
        <end position="346"/>
    </location>
</feature>
<feature type="compositionally biased region" description="Basic and acidic residues" evidence="1">
    <location>
        <begin position="666"/>
        <end position="676"/>
    </location>
</feature>